<sequence length="325" mass="35916">MTVDSAESIVHGLWADLNADIDPSKHFPAVTPKLAHYTSLFVAEAIIKGDEFWMSHPFVMNDHEELRWGLINGTDRFFDSKAISHAVSSEDQYRVVIEALQEARDRDGTTHSYDTYIACFSEHQPGDQDGLLSMWRAYGADGGGVAIVFDSSKLVEDASSPLIIAPVEYRSTEERFAWMDWAIATTAEAIRALGPQADASQLRLAAWTYYARVRRAALFSKHKTFSEEKEWRVVYDPTADTTGGLYQALMSYAITPKGIQPKLKLGLGSKSVGKQLHLEEIVEAILLGPTGGSSIAQHAMRRLCVAAGKPGLSSKVYSSRTPYRP</sequence>
<protein>
    <submittedName>
        <fullName evidence="1">DUF2971 domain-containing protein</fullName>
    </submittedName>
</protein>
<dbReference type="InterPro" id="IPR021352">
    <property type="entry name" value="DUF2971"/>
</dbReference>
<dbReference type="AlphaFoldDB" id="A0AAI9CJ73"/>
<dbReference type="Pfam" id="PF11185">
    <property type="entry name" value="DUF2971"/>
    <property type="match status" value="1"/>
</dbReference>
<dbReference type="EMBL" id="ABLTIR010000016">
    <property type="protein sequence ID" value="EKZ1926240.1"/>
    <property type="molecule type" value="Genomic_DNA"/>
</dbReference>
<dbReference type="RefSeq" id="WP_049450594.1">
    <property type="nucleotide sequence ID" value="NZ_CP182416.1"/>
</dbReference>
<dbReference type="Proteomes" id="UP001225498">
    <property type="component" value="Unassembled WGS sequence"/>
</dbReference>
<evidence type="ECO:0000313" key="2">
    <source>
        <dbReference type="Proteomes" id="UP001225498"/>
    </source>
</evidence>
<proteinExistence type="predicted"/>
<evidence type="ECO:0000313" key="1">
    <source>
        <dbReference type="EMBL" id="EKZ1926240.1"/>
    </source>
</evidence>
<name>A0AAI9CJ73_STEMA</name>
<gene>
    <name evidence="1" type="ORF">REH87_001229</name>
</gene>
<reference evidence="1" key="1">
    <citation type="submission" date="2023-08" db="EMBL/GenBank/DDBJ databases">
        <authorList>
            <consortium name="Clinical and Environmental Microbiology Branch: Whole genome sequencing antimicrobial resistance pathogens in the healthcare setting"/>
        </authorList>
    </citation>
    <scope>NUCLEOTIDE SEQUENCE</scope>
    <source>
        <strain evidence="1">2023CJ-00293</strain>
    </source>
</reference>
<comment type="caution">
    <text evidence="1">The sequence shown here is derived from an EMBL/GenBank/DDBJ whole genome shotgun (WGS) entry which is preliminary data.</text>
</comment>
<organism evidence="1 2">
    <name type="scientific">Stenotrophomonas maltophilia</name>
    <name type="common">Pseudomonas maltophilia</name>
    <name type="synonym">Xanthomonas maltophilia</name>
    <dbReference type="NCBI Taxonomy" id="40324"/>
    <lineage>
        <taxon>Bacteria</taxon>
        <taxon>Pseudomonadati</taxon>
        <taxon>Pseudomonadota</taxon>
        <taxon>Gammaproteobacteria</taxon>
        <taxon>Lysobacterales</taxon>
        <taxon>Lysobacteraceae</taxon>
        <taxon>Stenotrophomonas</taxon>
        <taxon>Stenotrophomonas maltophilia group</taxon>
    </lineage>
</organism>
<accession>A0AAI9CJ73</accession>